<reference evidence="1" key="1">
    <citation type="submission" date="2024-09" db="EMBL/GenBank/DDBJ databases">
        <title>Black Yeasts Isolated from many extreme environments.</title>
        <authorList>
            <person name="Coleine C."/>
            <person name="Stajich J.E."/>
            <person name="Selbmann L."/>
        </authorList>
    </citation>
    <scope>NUCLEOTIDE SEQUENCE</scope>
    <source>
        <strain evidence="1">CCFEE 5737</strain>
    </source>
</reference>
<keyword evidence="2" id="KW-1185">Reference proteome</keyword>
<gene>
    <name evidence="1" type="ORF">LTS18_003261</name>
</gene>
<sequence>MASRVPRSLIPRTCANTIPQTHRFQCLARRHASTAKPSSSKPIVLEKPDKFRPPSHAARLPKRKQPRSYPGPPLSKQEIDAQKTKQYPHMMPPEGSFMHWFLTNRTIHLWLTL</sequence>
<dbReference type="EMBL" id="JAWDJW010007103">
    <property type="protein sequence ID" value="KAK3062837.1"/>
    <property type="molecule type" value="Genomic_DNA"/>
</dbReference>
<accession>A0ACC3D6Z9</accession>
<protein>
    <submittedName>
        <fullName evidence="1">Uncharacterized protein</fullName>
    </submittedName>
</protein>
<evidence type="ECO:0000313" key="2">
    <source>
        <dbReference type="Proteomes" id="UP001186974"/>
    </source>
</evidence>
<name>A0ACC3D6Z9_9PEZI</name>
<feature type="non-terminal residue" evidence="1">
    <location>
        <position position="113"/>
    </location>
</feature>
<evidence type="ECO:0000313" key="1">
    <source>
        <dbReference type="EMBL" id="KAK3062837.1"/>
    </source>
</evidence>
<comment type="caution">
    <text evidence="1">The sequence shown here is derived from an EMBL/GenBank/DDBJ whole genome shotgun (WGS) entry which is preliminary data.</text>
</comment>
<organism evidence="1 2">
    <name type="scientific">Coniosporium uncinatum</name>
    <dbReference type="NCBI Taxonomy" id="93489"/>
    <lineage>
        <taxon>Eukaryota</taxon>
        <taxon>Fungi</taxon>
        <taxon>Dikarya</taxon>
        <taxon>Ascomycota</taxon>
        <taxon>Pezizomycotina</taxon>
        <taxon>Dothideomycetes</taxon>
        <taxon>Dothideomycetes incertae sedis</taxon>
        <taxon>Coniosporium</taxon>
    </lineage>
</organism>
<dbReference type="Proteomes" id="UP001186974">
    <property type="component" value="Unassembled WGS sequence"/>
</dbReference>
<proteinExistence type="predicted"/>